<feature type="domain" description="Glycosyl transferase family 4" evidence="3">
    <location>
        <begin position="26"/>
        <end position="195"/>
    </location>
</feature>
<organism evidence="4 5">
    <name type="scientific">Pseudoduganella chitinolytica</name>
    <dbReference type="NCBI Taxonomy" id="34070"/>
    <lineage>
        <taxon>Bacteria</taxon>
        <taxon>Pseudomonadati</taxon>
        <taxon>Pseudomonadota</taxon>
        <taxon>Betaproteobacteria</taxon>
        <taxon>Burkholderiales</taxon>
        <taxon>Oxalobacteraceae</taxon>
        <taxon>Telluria group</taxon>
        <taxon>Pseudoduganella</taxon>
    </lineage>
</organism>
<accession>A0ABY8BC41</accession>
<dbReference type="PANTHER" id="PTHR46401">
    <property type="entry name" value="GLYCOSYLTRANSFERASE WBBK-RELATED"/>
    <property type="match status" value="1"/>
</dbReference>
<reference evidence="4 5" key="1">
    <citation type="submission" date="2023-02" db="EMBL/GenBank/DDBJ databases">
        <title>Gemone sequence of Telluria chitinolytica ACM 3522T.</title>
        <authorList>
            <person name="Frediansyah A."/>
            <person name="Miess H."/>
            <person name="Gross H."/>
        </authorList>
    </citation>
    <scope>NUCLEOTIDE SEQUENCE [LARGE SCALE GENOMIC DNA]</scope>
    <source>
        <strain evidence="4 5">ACM 3522</strain>
    </source>
</reference>
<dbReference type="PANTHER" id="PTHR46401:SF2">
    <property type="entry name" value="GLYCOSYLTRANSFERASE WBBK-RELATED"/>
    <property type="match status" value="1"/>
</dbReference>
<evidence type="ECO:0000256" key="1">
    <source>
        <dbReference type="ARBA" id="ARBA00022679"/>
    </source>
</evidence>
<proteinExistence type="predicted"/>
<name>A0ABY8BC41_9BURK</name>
<dbReference type="Pfam" id="PF12000">
    <property type="entry name" value="Glyco_trans_4_3"/>
    <property type="match status" value="1"/>
</dbReference>
<dbReference type="RefSeq" id="WP_277415276.1">
    <property type="nucleotide sequence ID" value="NZ_CP119083.1"/>
</dbReference>
<evidence type="ECO:0000259" key="3">
    <source>
        <dbReference type="Pfam" id="PF12000"/>
    </source>
</evidence>
<dbReference type="Gene3D" id="3.40.50.2000">
    <property type="entry name" value="Glycogen Phosphorylase B"/>
    <property type="match status" value="2"/>
</dbReference>
<dbReference type="InterPro" id="IPR001296">
    <property type="entry name" value="Glyco_trans_1"/>
</dbReference>
<dbReference type="EMBL" id="CP119083">
    <property type="protein sequence ID" value="WEF32556.1"/>
    <property type="molecule type" value="Genomic_DNA"/>
</dbReference>
<dbReference type="Pfam" id="PF00534">
    <property type="entry name" value="Glycos_transf_1"/>
    <property type="match status" value="1"/>
</dbReference>
<dbReference type="EC" id="2.4.-.-" evidence="4"/>
<dbReference type="GO" id="GO:0016757">
    <property type="term" value="F:glycosyltransferase activity"/>
    <property type="evidence" value="ECO:0007669"/>
    <property type="project" value="UniProtKB-KW"/>
</dbReference>
<dbReference type="InterPro" id="IPR022623">
    <property type="entry name" value="Glyco_trans_4"/>
</dbReference>
<evidence type="ECO:0000313" key="4">
    <source>
        <dbReference type="EMBL" id="WEF32556.1"/>
    </source>
</evidence>
<evidence type="ECO:0000313" key="5">
    <source>
        <dbReference type="Proteomes" id="UP001216510"/>
    </source>
</evidence>
<feature type="domain" description="Glycosyl transferase family 1" evidence="2">
    <location>
        <begin position="212"/>
        <end position="385"/>
    </location>
</feature>
<protein>
    <submittedName>
        <fullName evidence="4">Glycosyltransferase</fullName>
        <ecNumber evidence="4">2.4.-.-</ecNumber>
    </submittedName>
</protein>
<dbReference type="Proteomes" id="UP001216510">
    <property type="component" value="Chromosome"/>
</dbReference>
<evidence type="ECO:0000259" key="2">
    <source>
        <dbReference type="Pfam" id="PF00534"/>
    </source>
</evidence>
<dbReference type="SUPFAM" id="SSF53756">
    <property type="entry name" value="UDP-Glycosyltransferase/glycogen phosphorylase"/>
    <property type="match status" value="1"/>
</dbReference>
<sequence>MARILFIHQNFPGQFRHLAPALAADGHEVVALGMTDKGEPLPGVRYLRHQVHVPAEAHRQLPQLKDLYGKLLRGESSAAELARLKADGFTPDIVFVHPGWGEGLFVRDVFPRAKLLVYAEYYYQSEGGDTHFDPEFSAPPGLASLQRMRLRNTHLLHAMSAADAGVSPTLFQRDRHPAWFRERIRVIHDGIDTARFRPNPEARVSLAGARVTLKPGDEVVTFVARQLEPYRGYHTFMRALPTLQRLRPNARIVIVGSDGTSYGAAPPPGQTWKTIFRDEVAARLDMRRVHFVGRLPHELLTQLMQVSAVYTYLTYPFVLSWSLMEAMSAGCLIVGSRTAPVEEVIRHGENGLLTDFFDHEALAAAIADALERRASLAHLREAARRTVVDGYDLQRICLPAQKRFVLE</sequence>
<keyword evidence="4" id="KW-0328">Glycosyltransferase</keyword>
<keyword evidence="1 4" id="KW-0808">Transferase</keyword>
<gene>
    <name evidence="4" type="ORF">PX653_24605</name>
</gene>
<keyword evidence="5" id="KW-1185">Reference proteome</keyword>